<dbReference type="EMBL" id="JAIKTU010000001">
    <property type="protein sequence ID" value="MBY0753843.1"/>
    <property type="molecule type" value="Genomic_DNA"/>
</dbReference>
<dbReference type="Proteomes" id="UP001299068">
    <property type="component" value="Unassembled WGS sequence"/>
</dbReference>
<name>A0ABS7KTC7_CLOSR</name>
<evidence type="ECO:0000313" key="2">
    <source>
        <dbReference type="Proteomes" id="UP001299068"/>
    </source>
</evidence>
<accession>A0ABS7KTC7</accession>
<sequence length="425" mass="48943">MKEKFIILSFDAVDTNDFKYIKTLPNFKKLMEQSSYSDIVKSVYPSLTYPAHVSISTGKYPINHGIVNNIKIEPFRKNPDWFWEQKYIKGPTIYDVAKESGFRTCALLWPVTAKSKTIELNLPEVFANRPWQNQILVSALNGTLSFQLKLNNLFGKLRDGLNQPNLDNFTFESLMYVLKNDLADFILVHLTDVDTHKHNFGIKSPKIKEALNRHDDRLGKIINFLEDNNIYENSTLIALGDHSFKDADYVIKLNKFFLDKGYIKVDNKNKITSWDIYCNYCDGSAYIYINKDSNISRETVYVLINNFSKDNNKCIKNIYSNKEAISFGADKNCDFMLEANDGYYFINSIDGDIIEETSGNHDVATHGYFPESLDYRTFFMIKGPNIKKNNYIGDMSLVDEGTTILNMLNHSIKECDGKILDIFKI</sequence>
<dbReference type="RefSeq" id="WP_221858189.1">
    <property type="nucleotide sequence ID" value="NZ_JAIKTU010000001.1"/>
</dbReference>
<dbReference type="SUPFAM" id="SSF53649">
    <property type="entry name" value="Alkaline phosphatase-like"/>
    <property type="match status" value="1"/>
</dbReference>
<reference evidence="1 2" key="1">
    <citation type="journal article" date="2021" name="Cell Host Microbe">
        <title>in vivo commensal control of Clostridioides difficile virulence.</title>
        <authorList>
            <person name="Girinathan B.P."/>
            <person name="Dibenedetto N."/>
            <person name="Worley J.N."/>
            <person name="Peltier J."/>
            <person name="Arrieta-Ortiz M.L."/>
            <person name="Rupa Christinal Immanuel S."/>
            <person name="Lavin R."/>
            <person name="Delaney M.L."/>
            <person name="Cummins C."/>
            <person name="Hoffmann M."/>
            <person name="Luo Y."/>
            <person name="Gonzalez-Escalona N."/>
            <person name="Allard M."/>
            <person name="Onderdonk A.B."/>
            <person name="Gerber G.K."/>
            <person name="Sonenshein A.L."/>
            <person name="Baliga N."/>
            <person name="Dupuy B."/>
            <person name="Bry L."/>
        </authorList>
    </citation>
    <scope>NUCLEOTIDE SEQUENCE [LARGE SCALE GENOMIC DNA]</scope>
    <source>
        <strain evidence="1 2">DSM 599</strain>
    </source>
</reference>
<dbReference type="PANTHER" id="PTHR10151">
    <property type="entry name" value="ECTONUCLEOTIDE PYROPHOSPHATASE/PHOSPHODIESTERASE"/>
    <property type="match status" value="1"/>
</dbReference>
<dbReference type="PANTHER" id="PTHR10151:SF120">
    <property type="entry name" value="BIS(5'-ADENOSYL)-TRIPHOSPHATASE"/>
    <property type="match status" value="1"/>
</dbReference>
<dbReference type="InterPro" id="IPR002591">
    <property type="entry name" value="Phosphodiest/P_Trfase"/>
</dbReference>
<protein>
    <submittedName>
        <fullName evidence="1">Ectonucleotide pyrophosphatase/phosphodiesterase</fullName>
    </submittedName>
</protein>
<dbReference type="CDD" id="cd16018">
    <property type="entry name" value="Enpp"/>
    <property type="match status" value="1"/>
</dbReference>
<keyword evidence="2" id="KW-1185">Reference proteome</keyword>
<evidence type="ECO:0000313" key="1">
    <source>
        <dbReference type="EMBL" id="MBY0753843.1"/>
    </source>
</evidence>
<dbReference type="Gene3D" id="3.40.720.10">
    <property type="entry name" value="Alkaline Phosphatase, subunit A"/>
    <property type="match status" value="1"/>
</dbReference>
<dbReference type="InterPro" id="IPR017850">
    <property type="entry name" value="Alkaline_phosphatase_core_sf"/>
</dbReference>
<gene>
    <name evidence="1" type="ORF">K5V21_00100</name>
</gene>
<comment type="caution">
    <text evidence="1">The sequence shown here is derived from an EMBL/GenBank/DDBJ whole genome shotgun (WGS) entry which is preliminary data.</text>
</comment>
<organism evidence="1 2">
    <name type="scientific">Clostridium sardiniense</name>
    <name type="common">Clostridium absonum</name>
    <dbReference type="NCBI Taxonomy" id="29369"/>
    <lineage>
        <taxon>Bacteria</taxon>
        <taxon>Bacillati</taxon>
        <taxon>Bacillota</taxon>
        <taxon>Clostridia</taxon>
        <taxon>Eubacteriales</taxon>
        <taxon>Clostridiaceae</taxon>
        <taxon>Clostridium</taxon>
    </lineage>
</organism>
<dbReference type="Pfam" id="PF01663">
    <property type="entry name" value="Phosphodiest"/>
    <property type="match status" value="1"/>
</dbReference>
<proteinExistence type="predicted"/>